<evidence type="ECO:0000256" key="4">
    <source>
        <dbReference type="ARBA" id="ARBA00022692"/>
    </source>
</evidence>
<keyword evidence="5 11" id="KW-0999">Mitochondrion inner membrane</keyword>
<evidence type="ECO:0000256" key="2">
    <source>
        <dbReference type="ARBA" id="ARBA00004673"/>
    </source>
</evidence>
<protein>
    <recommendedName>
        <fullName evidence="11">Cytochrome c oxidase subunit 4</fullName>
    </recommendedName>
</protein>
<dbReference type="GO" id="GO:0006123">
    <property type="term" value="P:mitochondrial electron transport, cytochrome c to oxygen"/>
    <property type="evidence" value="ECO:0007669"/>
    <property type="project" value="InterPro"/>
</dbReference>
<dbReference type="Ensembl" id="ENSCCRT00020065332.1">
    <property type="protein sequence ID" value="ENSCCRP00020059283.1"/>
    <property type="gene ID" value="ENSCCRG00020028095.1"/>
</dbReference>
<evidence type="ECO:0000256" key="11">
    <source>
        <dbReference type="RuleBase" id="RU367145"/>
    </source>
</evidence>
<dbReference type="InterPro" id="IPR036639">
    <property type="entry name" value="Cyt_c_oxidase_su4_sf"/>
</dbReference>
<evidence type="ECO:0000256" key="3">
    <source>
        <dbReference type="ARBA" id="ARBA00008135"/>
    </source>
</evidence>
<comment type="subunit">
    <text evidence="11">Component of the cytochrome c oxidase (complex IV, CIV), a multisubunit enzyme composed of 14 subunits.</text>
</comment>
<comment type="function">
    <text evidence="11">Component of the cytochrome c oxidase, the last enzyme in the mitochondrial electron transport chain which drives oxidative phosphorylation.</text>
</comment>
<evidence type="ECO:0000256" key="7">
    <source>
        <dbReference type="ARBA" id="ARBA00022989"/>
    </source>
</evidence>
<evidence type="ECO:0000313" key="13">
    <source>
        <dbReference type="Proteomes" id="UP000694701"/>
    </source>
</evidence>
<dbReference type="PANTHER" id="PTHR10707">
    <property type="entry name" value="CYTOCHROME C OXIDASE SUBUNIT IV"/>
    <property type="match status" value="1"/>
</dbReference>
<dbReference type="Gene3D" id="1.10.442.10">
    <property type="entry name" value="Cytochrome c oxidase subunit IV"/>
    <property type="match status" value="1"/>
</dbReference>
<keyword evidence="9 11" id="KW-0496">Mitochondrion</keyword>
<evidence type="ECO:0000313" key="12">
    <source>
        <dbReference type="Ensembl" id="ENSCCRP00020059283.1"/>
    </source>
</evidence>
<evidence type="ECO:0000256" key="5">
    <source>
        <dbReference type="ARBA" id="ARBA00022792"/>
    </source>
</evidence>
<keyword evidence="8" id="KW-0560">Oxidoreductase</keyword>
<dbReference type="GO" id="GO:0016491">
    <property type="term" value="F:oxidoreductase activity"/>
    <property type="evidence" value="ECO:0007669"/>
    <property type="project" value="UniProtKB-KW"/>
</dbReference>
<comment type="pathway">
    <text evidence="2 11">Energy metabolism; oxidative phosphorylation.</text>
</comment>
<dbReference type="Proteomes" id="UP000694701">
    <property type="component" value="Unplaced"/>
</dbReference>
<accession>A0A8C2FRV1</accession>
<dbReference type="GO" id="GO:0045277">
    <property type="term" value="C:respiratory chain complex IV"/>
    <property type="evidence" value="ECO:0007669"/>
    <property type="project" value="InterPro"/>
</dbReference>
<dbReference type="InterPro" id="IPR013288">
    <property type="entry name" value="Cyt_c_oxidase_su4"/>
</dbReference>
<evidence type="ECO:0000256" key="8">
    <source>
        <dbReference type="ARBA" id="ARBA00023002"/>
    </source>
</evidence>
<dbReference type="SUPFAM" id="SSF81406">
    <property type="entry name" value="Mitochondrial cytochrome c oxidase subunit IV"/>
    <property type="match status" value="1"/>
</dbReference>
<evidence type="ECO:0000256" key="10">
    <source>
        <dbReference type="ARBA" id="ARBA00023136"/>
    </source>
</evidence>
<dbReference type="PRINTS" id="PR01873">
    <property type="entry name" value="CYTCOXIDASE4"/>
</dbReference>
<keyword evidence="10" id="KW-0472">Membrane</keyword>
<sequence>MLHLTAGRVAGLLSRRGVAAFSYSSVRVASHGYGDIKCPFKEQNKINKLNKTKSWGKTKICCSLYPLYYGKGSSFVYPPHPPTLDDEWQAMQVKRMLDMRVNPVEGFSAKWDYEKGQWK</sequence>
<evidence type="ECO:0000256" key="6">
    <source>
        <dbReference type="ARBA" id="ARBA00022946"/>
    </source>
</evidence>
<reference evidence="12" key="1">
    <citation type="submission" date="2025-08" db="UniProtKB">
        <authorList>
            <consortium name="Ensembl"/>
        </authorList>
    </citation>
    <scope>IDENTIFICATION</scope>
</reference>
<name>A0A8C2FRV1_CYPCA</name>
<dbReference type="Pfam" id="PF02936">
    <property type="entry name" value="COX4"/>
    <property type="match status" value="1"/>
</dbReference>
<comment type="subcellular location">
    <subcellularLocation>
        <location evidence="1 11">Mitochondrion inner membrane</location>
        <topology evidence="1 11">Single-pass membrane protein</topology>
    </subcellularLocation>
</comment>
<evidence type="ECO:0000256" key="1">
    <source>
        <dbReference type="ARBA" id="ARBA00004434"/>
    </source>
</evidence>
<keyword evidence="7" id="KW-1133">Transmembrane helix</keyword>
<proteinExistence type="inferred from homology"/>
<organism evidence="12 13">
    <name type="scientific">Cyprinus carpio</name>
    <name type="common">Common carp</name>
    <dbReference type="NCBI Taxonomy" id="7962"/>
    <lineage>
        <taxon>Eukaryota</taxon>
        <taxon>Metazoa</taxon>
        <taxon>Chordata</taxon>
        <taxon>Craniata</taxon>
        <taxon>Vertebrata</taxon>
        <taxon>Euteleostomi</taxon>
        <taxon>Actinopterygii</taxon>
        <taxon>Neopterygii</taxon>
        <taxon>Teleostei</taxon>
        <taxon>Ostariophysi</taxon>
        <taxon>Cypriniformes</taxon>
        <taxon>Cyprinidae</taxon>
        <taxon>Cyprininae</taxon>
        <taxon>Cyprinus</taxon>
    </lineage>
</organism>
<comment type="similarity">
    <text evidence="3 11">Belongs to the cytochrome c oxidase IV family.</text>
</comment>
<dbReference type="GO" id="GO:0005743">
    <property type="term" value="C:mitochondrial inner membrane"/>
    <property type="evidence" value="ECO:0007669"/>
    <property type="project" value="UniProtKB-SubCell"/>
</dbReference>
<keyword evidence="4" id="KW-0812">Transmembrane</keyword>
<evidence type="ECO:0000256" key="9">
    <source>
        <dbReference type="ARBA" id="ARBA00023128"/>
    </source>
</evidence>
<dbReference type="PANTHER" id="PTHR10707:SF10">
    <property type="entry name" value="CYTOCHROME C OXIDASE SUBUNIT 4"/>
    <property type="match status" value="1"/>
</dbReference>
<dbReference type="UniPathway" id="UPA00705"/>
<keyword evidence="6" id="KW-0809">Transit peptide</keyword>
<dbReference type="AlphaFoldDB" id="A0A8C2FRV1"/>
<dbReference type="InterPro" id="IPR004203">
    <property type="entry name" value="Cyt_c_oxidase_su4_fam"/>
</dbReference>